<feature type="region of interest" description="Disordered" evidence="1">
    <location>
        <begin position="1"/>
        <end position="24"/>
    </location>
</feature>
<gene>
    <name evidence="2" type="ORF">Sjap_024859</name>
</gene>
<proteinExistence type="predicted"/>
<evidence type="ECO:0000313" key="2">
    <source>
        <dbReference type="EMBL" id="KAK9091682.1"/>
    </source>
</evidence>
<reference evidence="2 3" key="1">
    <citation type="submission" date="2024-01" db="EMBL/GenBank/DDBJ databases">
        <title>Genome assemblies of Stephania.</title>
        <authorList>
            <person name="Yang L."/>
        </authorList>
    </citation>
    <scope>NUCLEOTIDE SEQUENCE [LARGE SCALE GENOMIC DNA]</scope>
    <source>
        <strain evidence="2">QJT</strain>
        <tissue evidence="2">Leaf</tissue>
    </source>
</reference>
<dbReference type="EMBL" id="JBBNAE010000010">
    <property type="protein sequence ID" value="KAK9091682.1"/>
    <property type="molecule type" value="Genomic_DNA"/>
</dbReference>
<dbReference type="Proteomes" id="UP001417504">
    <property type="component" value="Unassembled WGS sequence"/>
</dbReference>
<accession>A0AAP0EJ26</accession>
<organism evidence="2 3">
    <name type="scientific">Stephania japonica</name>
    <dbReference type="NCBI Taxonomy" id="461633"/>
    <lineage>
        <taxon>Eukaryota</taxon>
        <taxon>Viridiplantae</taxon>
        <taxon>Streptophyta</taxon>
        <taxon>Embryophyta</taxon>
        <taxon>Tracheophyta</taxon>
        <taxon>Spermatophyta</taxon>
        <taxon>Magnoliopsida</taxon>
        <taxon>Ranunculales</taxon>
        <taxon>Menispermaceae</taxon>
        <taxon>Menispermoideae</taxon>
        <taxon>Cissampelideae</taxon>
        <taxon>Stephania</taxon>
    </lineage>
</organism>
<feature type="compositionally biased region" description="Basic and acidic residues" evidence="1">
    <location>
        <begin position="8"/>
        <end position="24"/>
    </location>
</feature>
<evidence type="ECO:0000256" key="1">
    <source>
        <dbReference type="SAM" id="MobiDB-lite"/>
    </source>
</evidence>
<protein>
    <submittedName>
        <fullName evidence="2">Uncharacterized protein</fullName>
    </submittedName>
</protein>
<comment type="caution">
    <text evidence="2">The sequence shown here is derived from an EMBL/GenBank/DDBJ whole genome shotgun (WGS) entry which is preliminary data.</text>
</comment>
<name>A0AAP0EJ26_9MAGN</name>
<sequence length="70" mass="8033">MSAGESSTRVDRKEYSTKSEDSGMEVDHGLYRDRLLAKKRYKFVEKMVPEVGDIMINRDENGPFMVISDS</sequence>
<dbReference type="AlphaFoldDB" id="A0AAP0EJ26"/>
<keyword evidence="3" id="KW-1185">Reference proteome</keyword>
<evidence type="ECO:0000313" key="3">
    <source>
        <dbReference type="Proteomes" id="UP001417504"/>
    </source>
</evidence>